<protein>
    <submittedName>
        <fullName evidence="2">Uncharacterized protein</fullName>
    </submittedName>
</protein>
<comment type="caution">
    <text evidence="2">The sequence shown here is derived from an EMBL/GenBank/DDBJ whole genome shotgun (WGS) entry which is preliminary data.</text>
</comment>
<dbReference type="PATRIC" id="fig|1227499.3.peg.3107"/>
<keyword evidence="3" id="KW-1185">Reference proteome</keyword>
<sequence length="488" mass="52553">MVDSTNRRRFLAASGVTVVGLSGCLGSNDDEPDDDETDADSSDDNPDNGEFARELQWGNLGSENATQECPGELGYWKWILTPGGPQALELPAELTVQFADGTEQTVEGFFPGGGRGALQFEVFKDGGGTVESAVVRFNGGGANPRLTISEGGCVEDPDDIPDVTVTTEPATEVNDSTAILNGFLENLGGFGSVSVFFEYREQGTAIWETTDAQTLTEPGPFDAEIDVEPGTDYEFRAVAVAPDNTTVRGAILTFTKDDVPDITKPTVVTGPATEINESTATLNGELRELGDFDDVNVFFEYRPVGADEWTPTEPETLTGPGPFSAEVDVEQGVEYEYRAVAVANDTRATGETLTFQKEIPDVDLPDVATDPATDVNESTATLNGRLVTLGDFEAVDVFFQYRIVGAEEWLETAPQTLTEPGPFSDEIGDLETGVVYEFRALGVANDVVVAGPIQRFTKEDPDKPDKPDKKDKKGKKTDKYETPKSKTK</sequence>
<feature type="compositionally biased region" description="Acidic residues" evidence="1">
    <location>
        <begin position="28"/>
        <end position="47"/>
    </location>
</feature>
<evidence type="ECO:0000256" key="1">
    <source>
        <dbReference type="SAM" id="MobiDB-lite"/>
    </source>
</evidence>
<dbReference type="OrthoDB" id="204231at2157"/>
<dbReference type="RefSeq" id="WP_007260296.1">
    <property type="nucleotide sequence ID" value="NZ_AOHZ01000070.1"/>
</dbReference>
<dbReference type="Proteomes" id="UP000011602">
    <property type="component" value="Unassembled WGS sequence"/>
</dbReference>
<gene>
    <name evidence="2" type="ORF">C493_15153</name>
</gene>
<organism evidence="2 3">
    <name type="scientific">Natronolimnohabitans innermongolicus JCM 12255</name>
    <dbReference type="NCBI Taxonomy" id="1227499"/>
    <lineage>
        <taxon>Archaea</taxon>
        <taxon>Methanobacteriati</taxon>
        <taxon>Methanobacteriota</taxon>
        <taxon>Stenosarchaea group</taxon>
        <taxon>Halobacteria</taxon>
        <taxon>Halobacteriales</taxon>
        <taxon>Natrialbaceae</taxon>
        <taxon>Natronolimnohabitans</taxon>
    </lineage>
</organism>
<feature type="compositionally biased region" description="Basic and acidic residues" evidence="1">
    <location>
        <begin position="456"/>
        <end position="488"/>
    </location>
</feature>
<dbReference type="AlphaFoldDB" id="L9WUI5"/>
<dbReference type="PROSITE" id="PS51257">
    <property type="entry name" value="PROKAR_LIPOPROTEIN"/>
    <property type="match status" value="1"/>
</dbReference>
<feature type="region of interest" description="Disordered" evidence="1">
    <location>
        <begin position="22"/>
        <end position="52"/>
    </location>
</feature>
<feature type="region of interest" description="Disordered" evidence="1">
    <location>
        <begin position="452"/>
        <end position="488"/>
    </location>
</feature>
<name>L9WUI5_9EURY</name>
<accession>L9WUI5</accession>
<evidence type="ECO:0000313" key="3">
    <source>
        <dbReference type="Proteomes" id="UP000011602"/>
    </source>
</evidence>
<reference evidence="2 3" key="1">
    <citation type="journal article" date="2014" name="PLoS Genet.">
        <title>Phylogenetically driven sequencing of extremely halophilic archaea reveals strategies for static and dynamic osmo-response.</title>
        <authorList>
            <person name="Becker E.A."/>
            <person name="Seitzer P.M."/>
            <person name="Tritt A."/>
            <person name="Larsen D."/>
            <person name="Krusor M."/>
            <person name="Yao A.I."/>
            <person name="Wu D."/>
            <person name="Madern D."/>
            <person name="Eisen J.A."/>
            <person name="Darling A.E."/>
            <person name="Facciotti M.T."/>
        </authorList>
    </citation>
    <scope>NUCLEOTIDE SEQUENCE [LARGE SCALE GENOMIC DNA]</scope>
    <source>
        <strain evidence="2 3">JCM 12255</strain>
    </source>
</reference>
<dbReference type="EMBL" id="AOHZ01000070">
    <property type="protein sequence ID" value="ELY53120.1"/>
    <property type="molecule type" value="Genomic_DNA"/>
</dbReference>
<proteinExistence type="predicted"/>
<dbReference type="eggNOG" id="arCOG05978">
    <property type="taxonomic scope" value="Archaea"/>
</dbReference>
<evidence type="ECO:0000313" key="2">
    <source>
        <dbReference type="EMBL" id="ELY53120.1"/>
    </source>
</evidence>